<protein>
    <submittedName>
        <fullName evidence="11">Amino acid/amide ABC transporter membrane protein 1 (HAAT family)</fullName>
    </submittedName>
</protein>
<keyword evidence="12" id="KW-1185">Reference proteome</keyword>
<gene>
    <name evidence="11" type="ORF">C8N34_105224</name>
</gene>
<dbReference type="GO" id="GO:0005886">
    <property type="term" value="C:plasma membrane"/>
    <property type="evidence" value="ECO:0007669"/>
    <property type="project" value="UniProtKB-SubCell"/>
</dbReference>
<feature type="transmembrane region" description="Helical" evidence="10">
    <location>
        <begin position="6"/>
        <end position="26"/>
    </location>
</feature>
<evidence type="ECO:0000256" key="9">
    <source>
        <dbReference type="ARBA" id="ARBA00037998"/>
    </source>
</evidence>
<evidence type="ECO:0000313" key="12">
    <source>
        <dbReference type="Proteomes" id="UP000244224"/>
    </source>
</evidence>
<keyword evidence="8 10" id="KW-0472">Membrane</keyword>
<sequence>MIGQALVDGLLTGGILSLGAIGYSLCSQILRFSNFAHSELLTWGAYIALMVVGSLPLGTPLAPFSFGWPFLVAVLVACICTGFLAIGVDALVFRRLRANGAARLTLVFASFGVALTLRHAVLFFWGGNAQYYSRNLTMAVEILPGVRMLPDQIFVLGLTVVLVVVLHLFLSRSRSGIAMRAMADNPALSRASGIDVAAVIRWTWMLSGALAALAGIFAGLTVQLRPELGFNMLLAIFAAAILGGSGNLFGAVLGGLIVGLAESLSTLMLPTGYKGAVPFVLLLLVLSLRPQGLFSKSSRL</sequence>
<reference evidence="11 12" key="1">
    <citation type="submission" date="2018-04" db="EMBL/GenBank/DDBJ databases">
        <title>Genomic Encyclopedia of Archaeal and Bacterial Type Strains, Phase II (KMG-II): from individual species to whole genera.</title>
        <authorList>
            <person name="Goeker M."/>
        </authorList>
    </citation>
    <scope>NUCLEOTIDE SEQUENCE [LARGE SCALE GENOMIC DNA]</scope>
    <source>
        <strain evidence="11 12">DSM 21823</strain>
    </source>
</reference>
<feature type="transmembrane region" description="Helical" evidence="10">
    <location>
        <begin position="199"/>
        <end position="220"/>
    </location>
</feature>
<dbReference type="EMBL" id="QBKP01000005">
    <property type="protein sequence ID" value="PTX50579.1"/>
    <property type="molecule type" value="Genomic_DNA"/>
</dbReference>
<dbReference type="RefSeq" id="WP_108128786.1">
    <property type="nucleotide sequence ID" value="NZ_QBKP01000005.1"/>
</dbReference>
<keyword evidence="6" id="KW-0029">Amino-acid transport</keyword>
<dbReference type="GO" id="GO:0015190">
    <property type="term" value="F:L-leucine transmembrane transporter activity"/>
    <property type="evidence" value="ECO:0007669"/>
    <property type="project" value="TreeGrafter"/>
</dbReference>
<dbReference type="InterPro" id="IPR001851">
    <property type="entry name" value="ABC_transp_permease"/>
</dbReference>
<evidence type="ECO:0000256" key="2">
    <source>
        <dbReference type="ARBA" id="ARBA00022448"/>
    </source>
</evidence>
<dbReference type="PANTHER" id="PTHR11795:SF371">
    <property type="entry name" value="HIGH-AFFINITY BRANCHED-CHAIN AMINO ACID TRANSPORT SYSTEM PERMEASE PROTEIN LIVH"/>
    <property type="match status" value="1"/>
</dbReference>
<dbReference type="CDD" id="cd06582">
    <property type="entry name" value="TM_PBP1_LivH_like"/>
    <property type="match status" value="1"/>
</dbReference>
<dbReference type="GO" id="GO:0015188">
    <property type="term" value="F:L-isoleucine transmembrane transporter activity"/>
    <property type="evidence" value="ECO:0007669"/>
    <property type="project" value="TreeGrafter"/>
</dbReference>
<keyword evidence="4" id="KW-0997">Cell inner membrane</keyword>
<dbReference type="Pfam" id="PF02653">
    <property type="entry name" value="BPD_transp_2"/>
    <property type="match status" value="1"/>
</dbReference>
<dbReference type="PANTHER" id="PTHR11795">
    <property type="entry name" value="BRANCHED-CHAIN AMINO ACID TRANSPORT SYSTEM PERMEASE PROTEIN LIVH"/>
    <property type="match status" value="1"/>
</dbReference>
<keyword evidence="5 10" id="KW-0812">Transmembrane</keyword>
<feature type="transmembrane region" description="Helical" evidence="10">
    <location>
        <begin position="272"/>
        <end position="290"/>
    </location>
</feature>
<dbReference type="GO" id="GO:0015192">
    <property type="term" value="F:L-phenylalanine transmembrane transporter activity"/>
    <property type="evidence" value="ECO:0007669"/>
    <property type="project" value="TreeGrafter"/>
</dbReference>
<proteinExistence type="inferred from homology"/>
<evidence type="ECO:0000256" key="7">
    <source>
        <dbReference type="ARBA" id="ARBA00022989"/>
    </source>
</evidence>
<dbReference type="GO" id="GO:0042941">
    <property type="term" value="P:D-alanine transmembrane transport"/>
    <property type="evidence" value="ECO:0007669"/>
    <property type="project" value="TreeGrafter"/>
</dbReference>
<dbReference type="GO" id="GO:0005304">
    <property type="term" value="F:L-valine transmembrane transporter activity"/>
    <property type="evidence" value="ECO:0007669"/>
    <property type="project" value="TreeGrafter"/>
</dbReference>
<feature type="transmembrane region" description="Helical" evidence="10">
    <location>
        <begin position="104"/>
        <end position="125"/>
    </location>
</feature>
<evidence type="ECO:0000256" key="5">
    <source>
        <dbReference type="ARBA" id="ARBA00022692"/>
    </source>
</evidence>
<organism evidence="11 12">
    <name type="scientific">Gemmobacter caeni</name>
    <dbReference type="NCBI Taxonomy" id="589035"/>
    <lineage>
        <taxon>Bacteria</taxon>
        <taxon>Pseudomonadati</taxon>
        <taxon>Pseudomonadota</taxon>
        <taxon>Alphaproteobacteria</taxon>
        <taxon>Rhodobacterales</taxon>
        <taxon>Paracoccaceae</taxon>
        <taxon>Gemmobacter</taxon>
    </lineage>
</organism>
<feature type="transmembrane region" description="Helical" evidence="10">
    <location>
        <begin position="232"/>
        <end position="260"/>
    </location>
</feature>
<comment type="caution">
    <text evidence="11">The sequence shown here is derived from an EMBL/GenBank/DDBJ whole genome shotgun (WGS) entry which is preliminary data.</text>
</comment>
<dbReference type="AlphaFoldDB" id="A0A2T6B3D3"/>
<comment type="subcellular location">
    <subcellularLocation>
        <location evidence="1">Cell membrane</location>
        <topology evidence="1">Multi-pass membrane protein</topology>
    </subcellularLocation>
</comment>
<name>A0A2T6B3D3_9RHOB</name>
<comment type="similarity">
    <text evidence="9">Belongs to the binding-protein-dependent transport system permease family. LivHM subfamily.</text>
</comment>
<dbReference type="OrthoDB" id="9807115at2"/>
<accession>A0A2T6B3D3</accession>
<feature type="transmembrane region" description="Helical" evidence="10">
    <location>
        <begin position="70"/>
        <end position="92"/>
    </location>
</feature>
<evidence type="ECO:0000256" key="6">
    <source>
        <dbReference type="ARBA" id="ARBA00022970"/>
    </source>
</evidence>
<feature type="transmembrane region" description="Helical" evidence="10">
    <location>
        <begin position="38"/>
        <end position="58"/>
    </location>
</feature>
<evidence type="ECO:0000313" key="11">
    <source>
        <dbReference type="EMBL" id="PTX50579.1"/>
    </source>
</evidence>
<evidence type="ECO:0000256" key="3">
    <source>
        <dbReference type="ARBA" id="ARBA00022475"/>
    </source>
</evidence>
<evidence type="ECO:0000256" key="8">
    <source>
        <dbReference type="ARBA" id="ARBA00023136"/>
    </source>
</evidence>
<feature type="transmembrane region" description="Helical" evidence="10">
    <location>
        <begin position="153"/>
        <end position="170"/>
    </location>
</feature>
<evidence type="ECO:0000256" key="10">
    <source>
        <dbReference type="SAM" id="Phobius"/>
    </source>
</evidence>
<dbReference type="Proteomes" id="UP000244224">
    <property type="component" value="Unassembled WGS sequence"/>
</dbReference>
<evidence type="ECO:0000256" key="4">
    <source>
        <dbReference type="ARBA" id="ARBA00022519"/>
    </source>
</evidence>
<dbReference type="GO" id="GO:0015808">
    <property type="term" value="P:L-alanine transport"/>
    <property type="evidence" value="ECO:0007669"/>
    <property type="project" value="TreeGrafter"/>
</dbReference>
<keyword evidence="7 10" id="KW-1133">Transmembrane helix</keyword>
<keyword evidence="2" id="KW-0813">Transport</keyword>
<keyword evidence="3" id="KW-1003">Cell membrane</keyword>
<evidence type="ECO:0000256" key="1">
    <source>
        <dbReference type="ARBA" id="ARBA00004651"/>
    </source>
</evidence>
<dbReference type="GO" id="GO:1903806">
    <property type="term" value="P:L-isoleucine import across plasma membrane"/>
    <property type="evidence" value="ECO:0007669"/>
    <property type="project" value="TreeGrafter"/>
</dbReference>
<dbReference type="InterPro" id="IPR052157">
    <property type="entry name" value="BCAA_transport_permease"/>
</dbReference>